<name>A0ABT2K108_9ACTN</name>
<feature type="signal peptide" evidence="2">
    <location>
        <begin position="1"/>
        <end position="25"/>
    </location>
</feature>
<dbReference type="RefSeq" id="WP_260221146.1">
    <property type="nucleotide sequence ID" value="NZ_JAJAGO010000016.1"/>
</dbReference>
<sequence>MRYTKRTFAALVCAFALLPAGSALAGSGPAPSPSEWEKPKSAAPSATGNPLSKKAKAAAVCSDAKPIGEVRYIDRGGVHIASVKQFHSASCKENYGYLWVWDSFRQNNKAYDITVAVYSYTQDEVLGKRSWTNTSGQEYWSQGTKTSGECTAGVGSLRRAGDPLPGQAASTKKC</sequence>
<evidence type="ECO:0000313" key="4">
    <source>
        <dbReference type="Proteomes" id="UP001156389"/>
    </source>
</evidence>
<organism evidence="3 4">
    <name type="scientific">Streptomyces gossypii</name>
    <dbReference type="NCBI Taxonomy" id="2883101"/>
    <lineage>
        <taxon>Bacteria</taxon>
        <taxon>Bacillati</taxon>
        <taxon>Actinomycetota</taxon>
        <taxon>Actinomycetes</taxon>
        <taxon>Kitasatosporales</taxon>
        <taxon>Streptomycetaceae</taxon>
        <taxon>Streptomyces</taxon>
    </lineage>
</organism>
<evidence type="ECO:0008006" key="5">
    <source>
        <dbReference type="Google" id="ProtNLM"/>
    </source>
</evidence>
<proteinExistence type="predicted"/>
<comment type="caution">
    <text evidence="3">The sequence shown here is derived from an EMBL/GenBank/DDBJ whole genome shotgun (WGS) entry which is preliminary data.</text>
</comment>
<evidence type="ECO:0000313" key="3">
    <source>
        <dbReference type="EMBL" id="MCT2593852.1"/>
    </source>
</evidence>
<feature type="chain" id="PRO_5047215254" description="Secreted protein" evidence="2">
    <location>
        <begin position="26"/>
        <end position="174"/>
    </location>
</feature>
<accession>A0ABT2K108</accession>
<reference evidence="3 4" key="1">
    <citation type="submission" date="2021-10" db="EMBL/GenBank/DDBJ databases">
        <title>Streptomyces gossypii sp. nov., isolated from soil collected from cotton field.</title>
        <authorList>
            <person name="Ge X."/>
            <person name="Chen X."/>
            <person name="Liu W."/>
        </authorList>
    </citation>
    <scope>NUCLEOTIDE SEQUENCE [LARGE SCALE GENOMIC DNA]</scope>
    <source>
        <strain evidence="3 4">N2-109</strain>
    </source>
</reference>
<keyword evidence="2" id="KW-0732">Signal</keyword>
<evidence type="ECO:0000256" key="2">
    <source>
        <dbReference type="SAM" id="SignalP"/>
    </source>
</evidence>
<keyword evidence="4" id="KW-1185">Reference proteome</keyword>
<evidence type="ECO:0000256" key="1">
    <source>
        <dbReference type="SAM" id="MobiDB-lite"/>
    </source>
</evidence>
<protein>
    <recommendedName>
        <fullName evidence="5">Secreted protein</fullName>
    </recommendedName>
</protein>
<feature type="region of interest" description="Disordered" evidence="1">
    <location>
        <begin position="28"/>
        <end position="50"/>
    </location>
</feature>
<dbReference type="EMBL" id="JAJAGO010000016">
    <property type="protein sequence ID" value="MCT2593852.1"/>
    <property type="molecule type" value="Genomic_DNA"/>
</dbReference>
<dbReference type="Proteomes" id="UP001156389">
    <property type="component" value="Unassembled WGS sequence"/>
</dbReference>
<gene>
    <name evidence="3" type="ORF">LHJ74_28765</name>
</gene>